<evidence type="ECO:0000256" key="1">
    <source>
        <dbReference type="SAM" id="Phobius"/>
    </source>
</evidence>
<reference evidence="2 3" key="3">
    <citation type="journal article" date="2015" name="Genome Announc.">
        <title>Draft Genome Sequence of the Archiascomycetous Yeast Saitoella complicata.</title>
        <authorList>
            <person name="Yamauchi K."/>
            <person name="Kondo S."/>
            <person name="Hamamoto M."/>
            <person name="Takahashi Y."/>
            <person name="Ogura Y."/>
            <person name="Hayashi T."/>
            <person name="Nishida H."/>
        </authorList>
    </citation>
    <scope>NUCLEOTIDE SEQUENCE [LARGE SCALE GENOMIC DNA]</scope>
    <source>
        <strain evidence="2 3">NRRL Y-17804</strain>
    </source>
</reference>
<evidence type="ECO:0000313" key="2">
    <source>
        <dbReference type="EMBL" id="GAO47880.1"/>
    </source>
</evidence>
<proteinExistence type="predicted"/>
<feature type="transmembrane region" description="Helical" evidence="1">
    <location>
        <begin position="308"/>
        <end position="329"/>
    </location>
</feature>
<keyword evidence="1" id="KW-1133">Transmembrane helix</keyword>
<keyword evidence="1" id="KW-0472">Membrane</keyword>
<gene>
    <name evidence="2" type="ORF">G7K_2076-t1</name>
</gene>
<name>A0A0E9NES0_SAICN</name>
<accession>A0A0E9NES0</accession>
<dbReference type="EMBL" id="BACD03000011">
    <property type="protein sequence ID" value="GAO47880.1"/>
    <property type="molecule type" value="Genomic_DNA"/>
</dbReference>
<keyword evidence="3" id="KW-1185">Reference proteome</keyword>
<sequence>MQFTYYNSHPPYVLSYTICIARISLTLSYLHYRSTILVLNLIIARYRYPKRKRWISDVSSNAMVPHCCPLDPFGGNACETGCSWGSCGCSTWVACAICVEILFRLERGRYIGSSGELSACLALDVSVQLCEVTEVGGNTRVTLGEDLNDASTLVDLIYLALSGDDTTVVTNDSTQDLAYPFQRDAVHASSQVLSSNPSWYATPPCMPRAIQQTLPTYDPNRVTHIISATYAATSLDCRAICVFLGLCFDRLLGLAIEAFIHERVSLHLNIRVLDFEILQEFSPIPVLTMRILLTLNERDTKSFVRFESLFEVSVDILLLVVPIIVYLYLNLSCAVLIAGSKVNRVCALVLHAKLTLTDQAFGEALNPRRQNCGGQQGQFVQQVAGVVAVAAVAAVVAVRVVVVEVAAAPPADRSRLSPDVTPSTASMFEM</sequence>
<dbReference type="AlphaFoldDB" id="A0A0E9NES0"/>
<organism evidence="2 3">
    <name type="scientific">Saitoella complicata (strain BCRC 22490 / CBS 7301 / JCM 7358 / NBRC 10748 / NRRL Y-17804)</name>
    <dbReference type="NCBI Taxonomy" id="698492"/>
    <lineage>
        <taxon>Eukaryota</taxon>
        <taxon>Fungi</taxon>
        <taxon>Dikarya</taxon>
        <taxon>Ascomycota</taxon>
        <taxon>Taphrinomycotina</taxon>
        <taxon>Taphrinomycotina incertae sedis</taxon>
        <taxon>Saitoella</taxon>
    </lineage>
</organism>
<comment type="caution">
    <text evidence="2">The sequence shown here is derived from an EMBL/GenBank/DDBJ whole genome shotgun (WGS) entry which is preliminary data.</text>
</comment>
<protein>
    <submittedName>
        <fullName evidence="2">Uncharacterized protein</fullName>
    </submittedName>
</protein>
<feature type="transmembrane region" description="Helical" evidence="1">
    <location>
        <begin position="383"/>
        <end position="407"/>
    </location>
</feature>
<reference evidence="2 3" key="2">
    <citation type="journal article" date="2014" name="J. Gen. Appl. Microbiol.">
        <title>The early diverging ascomycetous budding yeast Saitoella complicata has three histone deacetylases belonging to the Clr6, Hos2, and Rpd3 lineages.</title>
        <authorList>
            <person name="Nishida H."/>
            <person name="Matsumoto T."/>
            <person name="Kondo S."/>
            <person name="Hamamoto M."/>
            <person name="Yoshikawa H."/>
        </authorList>
    </citation>
    <scope>NUCLEOTIDE SEQUENCE [LARGE SCALE GENOMIC DNA]</scope>
    <source>
        <strain evidence="2 3">NRRL Y-17804</strain>
    </source>
</reference>
<evidence type="ECO:0000313" key="3">
    <source>
        <dbReference type="Proteomes" id="UP000033140"/>
    </source>
</evidence>
<keyword evidence="1" id="KW-0812">Transmembrane</keyword>
<reference evidence="2 3" key="1">
    <citation type="journal article" date="2011" name="J. Gen. Appl. Microbiol.">
        <title>Draft genome sequencing of the enigmatic yeast Saitoella complicata.</title>
        <authorList>
            <person name="Nishida H."/>
            <person name="Hamamoto M."/>
            <person name="Sugiyama J."/>
        </authorList>
    </citation>
    <scope>NUCLEOTIDE SEQUENCE [LARGE SCALE GENOMIC DNA]</scope>
    <source>
        <strain evidence="2 3">NRRL Y-17804</strain>
    </source>
</reference>
<dbReference type="Proteomes" id="UP000033140">
    <property type="component" value="Unassembled WGS sequence"/>
</dbReference>
<feature type="transmembrane region" description="Helical" evidence="1">
    <location>
        <begin position="20"/>
        <end position="43"/>
    </location>
</feature>